<organism evidence="1 2">
    <name type="scientific">Paenibacillus aquistagni</name>
    <dbReference type="NCBI Taxonomy" id="1852522"/>
    <lineage>
        <taxon>Bacteria</taxon>
        <taxon>Bacillati</taxon>
        <taxon>Bacillota</taxon>
        <taxon>Bacilli</taxon>
        <taxon>Bacillales</taxon>
        <taxon>Paenibacillaceae</taxon>
        <taxon>Paenibacillus</taxon>
    </lineage>
</organism>
<name>A0A1X7LTX6_9BACL</name>
<dbReference type="EMBL" id="FXAZ01000007">
    <property type="protein sequence ID" value="SMG56773.1"/>
    <property type="molecule type" value="Genomic_DNA"/>
</dbReference>
<gene>
    <name evidence="1" type="ORF">SAMN06295960_4252</name>
</gene>
<keyword evidence="2" id="KW-1185">Reference proteome</keyword>
<accession>A0A1X7LTX6</accession>
<proteinExistence type="predicted"/>
<sequence length="130" mass="15059">MKVHSERGEWCSCRSSVWRNMKPLVDDWDPLGLLALGAPDDEYDCLTSFLTDYMEQNENWEVSQLKSELEQFVEVHFGIGPSMMKADRRALWHSQFTAFSSKLWMLRDSLYSLAKTQTEESPRLDQGSSS</sequence>
<reference evidence="1 2" key="1">
    <citation type="submission" date="2017-04" db="EMBL/GenBank/DDBJ databases">
        <authorList>
            <person name="Afonso C.L."/>
            <person name="Miller P.J."/>
            <person name="Scott M.A."/>
            <person name="Spackman E."/>
            <person name="Goraichik I."/>
            <person name="Dimitrov K.M."/>
            <person name="Suarez D.L."/>
            <person name="Swayne D.E."/>
        </authorList>
    </citation>
    <scope>NUCLEOTIDE SEQUENCE [LARGE SCALE GENOMIC DNA]</scope>
    <source>
        <strain evidence="1 2">11</strain>
    </source>
</reference>
<dbReference type="Proteomes" id="UP000193834">
    <property type="component" value="Unassembled WGS sequence"/>
</dbReference>
<dbReference type="AlphaFoldDB" id="A0A1X7LTX6"/>
<evidence type="ECO:0000313" key="2">
    <source>
        <dbReference type="Proteomes" id="UP000193834"/>
    </source>
</evidence>
<protein>
    <submittedName>
        <fullName evidence="1">Uncharacterized protein</fullName>
    </submittedName>
</protein>
<evidence type="ECO:0000313" key="1">
    <source>
        <dbReference type="EMBL" id="SMG56773.1"/>
    </source>
</evidence>
<dbReference type="OrthoDB" id="2665787at2"/>
<dbReference type="RefSeq" id="WP_085497761.1">
    <property type="nucleotide sequence ID" value="NZ_FXAZ01000007.1"/>
</dbReference>